<evidence type="ECO:0000313" key="4">
    <source>
        <dbReference type="Proteomes" id="UP000236728"/>
    </source>
</evidence>
<dbReference type="Gene3D" id="2.30.40.10">
    <property type="entry name" value="Urease, subunit C, domain 1"/>
    <property type="match status" value="2"/>
</dbReference>
<dbReference type="InterPro" id="IPR018228">
    <property type="entry name" value="DNase_TatD-rel_CS"/>
</dbReference>
<accession>A0A1H6AW45</accession>
<keyword evidence="1" id="KW-0732">Signal</keyword>
<gene>
    <name evidence="3" type="ORF">SAMN05421819_3285</name>
</gene>
<dbReference type="GO" id="GO:0016812">
    <property type="term" value="F:hydrolase activity, acting on carbon-nitrogen (but not peptide) bonds, in cyclic amides"/>
    <property type="evidence" value="ECO:0007669"/>
    <property type="project" value="TreeGrafter"/>
</dbReference>
<reference evidence="3 4" key="1">
    <citation type="submission" date="2016-10" db="EMBL/GenBank/DDBJ databases">
        <authorList>
            <person name="de Groot N.N."/>
        </authorList>
    </citation>
    <scope>NUCLEOTIDE SEQUENCE [LARGE SCALE GENOMIC DNA]</scope>
    <source>
        <strain evidence="3 4">DSM 22489</strain>
    </source>
</reference>
<dbReference type="InterPro" id="IPR032466">
    <property type="entry name" value="Metal_Hydrolase"/>
</dbReference>
<protein>
    <submittedName>
        <fullName evidence="3">N-acyl-D-aspartate/D-glutamate deacylase</fullName>
    </submittedName>
</protein>
<feature type="domain" description="Amidohydrolase 3" evidence="2">
    <location>
        <begin position="77"/>
        <end position="519"/>
    </location>
</feature>
<dbReference type="PROSITE" id="PS01137">
    <property type="entry name" value="TATD_1"/>
    <property type="match status" value="1"/>
</dbReference>
<feature type="chain" id="PRO_5009293175" evidence="1">
    <location>
        <begin position="21"/>
        <end position="548"/>
    </location>
</feature>
<dbReference type="InterPro" id="IPR050378">
    <property type="entry name" value="Metallo-dep_Hydrolases_sf"/>
</dbReference>
<feature type="signal peptide" evidence="1">
    <location>
        <begin position="1"/>
        <end position="20"/>
    </location>
</feature>
<dbReference type="InterPro" id="IPR023100">
    <property type="entry name" value="D-aminoacylase_insert_dom_sf"/>
</dbReference>
<dbReference type="PANTHER" id="PTHR11647">
    <property type="entry name" value="HYDRANTOINASE/DIHYDROPYRIMIDINASE FAMILY MEMBER"/>
    <property type="match status" value="1"/>
</dbReference>
<dbReference type="RefSeq" id="WP_103934483.1">
    <property type="nucleotide sequence ID" value="NZ_FNVA01000006.1"/>
</dbReference>
<dbReference type="Gene3D" id="3.30.1490.130">
    <property type="entry name" value="D-aminoacylase. Domain 3"/>
    <property type="match status" value="1"/>
</dbReference>
<dbReference type="SUPFAM" id="SSF51338">
    <property type="entry name" value="Composite domain of metallo-dependent hydrolases"/>
    <property type="match status" value="1"/>
</dbReference>
<dbReference type="EMBL" id="FNVA01000006">
    <property type="protein sequence ID" value="SEG52287.1"/>
    <property type="molecule type" value="Genomic_DNA"/>
</dbReference>
<dbReference type="PANTHER" id="PTHR11647:SF1">
    <property type="entry name" value="COLLAPSIN RESPONSE MEDIATOR PROTEIN"/>
    <property type="match status" value="1"/>
</dbReference>
<dbReference type="Gene3D" id="3.20.20.140">
    <property type="entry name" value="Metal-dependent hydrolases"/>
    <property type="match status" value="2"/>
</dbReference>
<dbReference type="AlphaFoldDB" id="A0A1H6AW45"/>
<dbReference type="Pfam" id="PF07969">
    <property type="entry name" value="Amidohydro_3"/>
    <property type="match status" value="1"/>
</dbReference>
<dbReference type="SUPFAM" id="SSF51556">
    <property type="entry name" value="Metallo-dependent hydrolases"/>
    <property type="match status" value="1"/>
</dbReference>
<name>A0A1H6AW45_9BACT</name>
<sequence length="548" mass="58510">MPRHALLCLRHVLAVASLTAAIAPFGLPAQSTDAADVILRGATIYDGSEGKPFVGDVALKGDRIVYVGHATKMKAARVIDVKGMIVAPGLIDAHTHPDTYIRSADATKRLNAPWLAQGVSTIIIGVDGYGTPDVKADIDHLVGQKIGTNVAPFVGFGAIRGRVLGQADRAPSPEELDKEKLLVAKGMCDGALGLSTGLFYAPQSFAKTDEVIALAHEAAIRGGMYDTHQRDESDYTVGLMNSIREVLQIGREAGLPVHFAHLKALGVDLQGQAPEVVKLIDDARAKGQDVTADEYPWLASGSDLEASLVPRWAIDGGYGAMLKRFEDPPTMAKIRVEMVENLRRRGGPASILLTSSGKPWTGKTLEAMAKEWKLKAVDAAVVIMQGGPSAAPSTSASGKSAGIAIASFNMIDSDVELIMKQPWVVTSSDGSDGHPRQYATFTQKYKVYVQEKHTITLESFIRHSTGLTADIYKLDHRGYLRPGYFADVAVLDPAKYAPRADYLHPRELSVGVKELFVNGALAVEDSTLTGAAAGRGLLRPTPATGCTR</sequence>
<dbReference type="GO" id="GO:0016811">
    <property type="term" value="F:hydrolase activity, acting on carbon-nitrogen (but not peptide) bonds, in linear amides"/>
    <property type="evidence" value="ECO:0007669"/>
    <property type="project" value="InterPro"/>
</dbReference>
<dbReference type="InterPro" id="IPR013108">
    <property type="entry name" value="Amidohydro_3"/>
</dbReference>
<evidence type="ECO:0000256" key="1">
    <source>
        <dbReference type="SAM" id="SignalP"/>
    </source>
</evidence>
<evidence type="ECO:0000313" key="3">
    <source>
        <dbReference type="EMBL" id="SEG52287.1"/>
    </source>
</evidence>
<proteinExistence type="predicted"/>
<keyword evidence="4" id="KW-1185">Reference proteome</keyword>
<dbReference type="Proteomes" id="UP000236728">
    <property type="component" value="Unassembled WGS sequence"/>
</dbReference>
<evidence type="ECO:0000259" key="2">
    <source>
        <dbReference type="Pfam" id="PF07969"/>
    </source>
</evidence>
<organism evidence="3 4">
    <name type="scientific">Bryocella elongata</name>
    <dbReference type="NCBI Taxonomy" id="863522"/>
    <lineage>
        <taxon>Bacteria</taxon>
        <taxon>Pseudomonadati</taxon>
        <taxon>Acidobacteriota</taxon>
        <taxon>Terriglobia</taxon>
        <taxon>Terriglobales</taxon>
        <taxon>Acidobacteriaceae</taxon>
        <taxon>Bryocella</taxon>
    </lineage>
</organism>
<dbReference type="OrthoDB" id="9775607at2"/>
<dbReference type="GO" id="GO:0005829">
    <property type="term" value="C:cytosol"/>
    <property type="evidence" value="ECO:0007669"/>
    <property type="project" value="TreeGrafter"/>
</dbReference>
<dbReference type="InterPro" id="IPR011059">
    <property type="entry name" value="Metal-dep_hydrolase_composite"/>
</dbReference>